<organism evidence="6 7">
    <name type="scientific">Kocuria rosea</name>
    <name type="common">Deinococcus erythromyxa</name>
    <name type="synonym">Micrococcus rubens</name>
    <dbReference type="NCBI Taxonomy" id="1275"/>
    <lineage>
        <taxon>Bacteria</taxon>
        <taxon>Bacillati</taxon>
        <taxon>Actinomycetota</taxon>
        <taxon>Actinomycetes</taxon>
        <taxon>Micrococcales</taxon>
        <taxon>Micrococcaceae</taxon>
        <taxon>Kocuria</taxon>
    </lineage>
</organism>
<accession>A0A4R5YI59</accession>
<feature type="DNA-binding region" description="H-T-H motif" evidence="4">
    <location>
        <begin position="27"/>
        <end position="46"/>
    </location>
</feature>
<feature type="domain" description="HTH tetR-type" evidence="5">
    <location>
        <begin position="4"/>
        <end position="64"/>
    </location>
</feature>
<protein>
    <submittedName>
        <fullName evidence="6">TetR/AcrR family transcriptional regulator</fullName>
    </submittedName>
</protein>
<dbReference type="Proteomes" id="UP000295163">
    <property type="component" value="Unassembled WGS sequence"/>
</dbReference>
<dbReference type="InterPro" id="IPR009057">
    <property type="entry name" value="Homeodomain-like_sf"/>
</dbReference>
<dbReference type="RefSeq" id="WP_133409677.1">
    <property type="nucleotide sequence ID" value="NZ_SMZT01000002.1"/>
</dbReference>
<dbReference type="InterPro" id="IPR011075">
    <property type="entry name" value="TetR_C"/>
</dbReference>
<dbReference type="PANTHER" id="PTHR47506">
    <property type="entry name" value="TRANSCRIPTIONAL REGULATORY PROTEIN"/>
    <property type="match status" value="1"/>
</dbReference>
<comment type="caution">
    <text evidence="6">The sequence shown here is derived from an EMBL/GenBank/DDBJ whole genome shotgun (WGS) entry which is preliminary data.</text>
</comment>
<dbReference type="InterPro" id="IPR001647">
    <property type="entry name" value="HTH_TetR"/>
</dbReference>
<name>A0A4R5YI59_KOCRO</name>
<dbReference type="Pfam" id="PF00440">
    <property type="entry name" value="TetR_N"/>
    <property type="match status" value="1"/>
</dbReference>
<evidence type="ECO:0000256" key="4">
    <source>
        <dbReference type="PROSITE-ProRule" id="PRU00335"/>
    </source>
</evidence>
<evidence type="ECO:0000256" key="2">
    <source>
        <dbReference type="ARBA" id="ARBA00023125"/>
    </source>
</evidence>
<keyword evidence="1" id="KW-0805">Transcription regulation</keyword>
<dbReference type="EMBL" id="SMZT01000002">
    <property type="protein sequence ID" value="TDL44596.1"/>
    <property type="molecule type" value="Genomic_DNA"/>
</dbReference>
<gene>
    <name evidence="6" type="ORF">E2R59_05870</name>
</gene>
<keyword evidence="2 4" id="KW-0238">DNA-binding</keyword>
<evidence type="ECO:0000313" key="7">
    <source>
        <dbReference type="Proteomes" id="UP000295163"/>
    </source>
</evidence>
<dbReference type="GeneID" id="64346933"/>
<evidence type="ECO:0000313" key="6">
    <source>
        <dbReference type="EMBL" id="TDL44596.1"/>
    </source>
</evidence>
<sequence length="196" mass="20930">MDSTDLRRHVVETADRLFYARGVQAVGMDELRQAAGVPLKRLYALFPAKEEIVLAVLARRHALWEEGVRERVDRAATPRARLLAVYDHLADWFAEDSFRGCGFINAFGELGAVSPRVAEAARAHKRSFQDYVAALVEAAGGPPDLGPQLCILAEGAQTTAAIAGTPEAAGQARRAAEVLVQAAMPPGGAAQGTRDA</sequence>
<keyword evidence="3" id="KW-0804">Transcription</keyword>
<dbReference type="GO" id="GO:0003677">
    <property type="term" value="F:DNA binding"/>
    <property type="evidence" value="ECO:0007669"/>
    <property type="project" value="UniProtKB-UniRule"/>
</dbReference>
<dbReference type="InterPro" id="IPR036271">
    <property type="entry name" value="Tet_transcr_reg_TetR-rel_C_sf"/>
</dbReference>
<dbReference type="SUPFAM" id="SSF48498">
    <property type="entry name" value="Tetracyclin repressor-like, C-terminal domain"/>
    <property type="match status" value="1"/>
</dbReference>
<reference evidence="6 7" key="1">
    <citation type="submission" date="2019-03" db="EMBL/GenBank/DDBJ databases">
        <title>Genome Sequencing and Assembly of Various Microbes Isolated from Partially Reclaimed Soil and Acid Mine Drainage (AMD) Site.</title>
        <authorList>
            <person name="Steinbock B."/>
            <person name="Bechtold R."/>
            <person name="Sevigny J.L."/>
            <person name="Thomas D."/>
            <person name="Cuthill L.R."/>
            <person name="Aveiro Johannsen E.J."/>
            <person name="Thomas K."/>
            <person name="Ghosh A."/>
        </authorList>
    </citation>
    <scope>NUCLEOTIDE SEQUENCE [LARGE SCALE GENOMIC DNA]</scope>
    <source>
        <strain evidence="6 7">S-A3</strain>
    </source>
</reference>
<dbReference type="PANTHER" id="PTHR47506:SF1">
    <property type="entry name" value="HTH-TYPE TRANSCRIPTIONAL REGULATOR YJDC"/>
    <property type="match status" value="1"/>
</dbReference>
<evidence type="ECO:0000256" key="3">
    <source>
        <dbReference type="ARBA" id="ARBA00023163"/>
    </source>
</evidence>
<dbReference type="Gene3D" id="1.10.357.10">
    <property type="entry name" value="Tetracycline Repressor, domain 2"/>
    <property type="match status" value="1"/>
</dbReference>
<proteinExistence type="predicted"/>
<evidence type="ECO:0000259" key="5">
    <source>
        <dbReference type="PROSITE" id="PS50977"/>
    </source>
</evidence>
<dbReference type="SUPFAM" id="SSF46689">
    <property type="entry name" value="Homeodomain-like"/>
    <property type="match status" value="1"/>
</dbReference>
<dbReference type="Pfam" id="PF16925">
    <property type="entry name" value="TetR_C_13"/>
    <property type="match status" value="1"/>
</dbReference>
<evidence type="ECO:0000256" key="1">
    <source>
        <dbReference type="ARBA" id="ARBA00023015"/>
    </source>
</evidence>
<dbReference type="PROSITE" id="PS50977">
    <property type="entry name" value="HTH_TETR_2"/>
    <property type="match status" value="1"/>
</dbReference>
<dbReference type="AlphaFoldDB" id="A0A4R5YI59"/>